<proteinExistence type="predicted"/>
<dbReference type="AlphaFoldDB" id="A0A166A6F0"/>
<dbReference type="Gene3D" id="3.80.10.10">
    <property type="entry name" value="Ribonuclease Inhibitor"/>
    <property type="match status" value="1"/>
</dbReference>
<dbReference type="InterPro" id="IPR032675">
    <property type="entry name" value="LRR_dom_sf"/>
</dbReference>
<gene>
    <name evidence="1" type="ORF">EXIGLDRAFT_722118</name>
</gene>
<dbReference type="Proteomes" id="UP000077266">
    <property type="component" value="Unassembled WGS sequence"/>
</dbReference>
<evidence type="ECO:0000313" key="2">
    <source>
        <dbReference type="Proteomes" id="UP000077266"/>
    </source>
</evidence>
<evidence type="ECO:0000313" key="1">
    <source>
        <dbReference type="EMBL" id="KZV88939.1"/>
    </source>
</evidence>
<dbReference type="SUPFAM" id="SSF52047">
    <property type="entry name" value="RNI-like"/>
    <property type="match status" value="1"/>
</dbReference>
<accession>A0A166A6F0</accession>
<organism evidence="1 2">
    <name type="scientific">Exidia glandulosa HHB12029</name>
    <dbReference type="NCBI Taxonomy" id="1314781"/>
    <lineage>
        <taxon>Eukaryota</taxon>
        <taxon>Fungi</taxon>
        <taxon>Dikarya</taxon>
        <taxon>Basidiomycota</taxon>
        <taxon>Agaricomycotina</taxon>
        <taxon>Agaricomycetes</taxon>
        <taxon>Auriculariales</taxon>
        <taxon>Exidiaceae</taxon>
        <taxon>Exidia</taxon>
    </lineage>
</organism>
<keyword evidence="2" id="KW-1185">Reference proteome</keyword>
<sequence>MGQDMRQEHIGCLRAMPALHEVHCYGKSAHDVLSDNLDLSLAAPALDTLYLKNIHLTNEGVSTLRPLAPLRVFCMYFLHRFRDLATISGAELEDENRRLAAVTDDSRLSMEEMILPGEATRSSFLSRSPWPNLRILFLSGATPTLDVPFTSILLAMPRLESLTLSVAPRQGTSPLVVCPPGVVPLLELSNLHHFAIAFPTDTDMIFAHLTSALRTLALRDMPRYYSRKQVLRWNPTSPESSYTAPILSYSSMARIFDTLDGTYLERLEIVVREDDTEARSLVCVARCCPNLRFFELHRYRSDPDEWDDLSVVPVEHIAQSLSVFSSLHILRVQLDFPLAHAGYSASRDLEGWNKWDRFIHDQAQTMVDALPWLQSIAILCAHSGGDTAWRTWTVQREEGSKSTLILDDFDISRVEKTWM</sequence>
<name>A0A166A6F0_EXIGL</name>
<evidence type="ECO:0008006" key="3">
    <source>
        <dbReference type="Google" id="ProtNLM"/>
    </source>
</evidence>
<dbReference type="InParanoid" id="A0A166A6F0"/>
<protein>
    <recommendedName>
        <fullName evidence="3">F-box domain-containing protein</fullName>
    </recommendedName>
</protein>
<dbReference type="EMBL" id="KV426086">
    <property type="protein sequence ID" value="KZV88939.1"/>
    <property type="molecule type" value="Genomic_DNA"/>
</dbReference>
<reference evidence="1 2" key="1">
    <citation type="journal article" date="2016" name="Mol. Biol. Evol.">
        <title>Comparative Genomics of Early-Diverging Mushroom-Forming Fungi Provides Insights into the Origins of Lignocellulose Decay Capabilities.</title>
        <authorList>
            <person name="Nagy L.G."/>
            <person name="Riley R."/>
            <person name="Tritt A."/>
            <person name="Adam C."/>
            <person name="Daum C."/>
            <person name="Floudas D."/>
            <person name="Sun H."/>
            <person name="Yadav J.S."/>
            <person name="Pangilinan J."/>
            <person name="Larsson K.H."/>
            <person name="Matsuura K."/>
            <person name="Barry K."/>
            <person name="Labutti K."/>
            <person name="Kuo R."/>
            <person name="Ohm R.A."/>
            <person name="Bhattacharya S.S."/>
            <person name="Shirouzu T."/>
            <person name="Yoshinaga Y."/>
            <person name="Martin F.M."/>
            <person name="Grigoriev I.V."/>
            <person name="Hibbett D.S."/>
        </authorList>
    </citation>
    <scope>NUCLEOTIDE SEQUENCE [LARGE SCALE GENOMIC DNA]</scope>
    <source>
        <strain evidence="1 2">HHB12029</strain>
    </source>
</reference>
<dbReference type="OrthoDB" id="2740834at2759"/>